<accession>A0A9W4DWG7</accession>
<feature type="region of interest" description="Disordered" evidence="1">
    <location>
        <begin position="98"/>
        <end position="118"/>
    </location>
</feature>
<proteinExistence type="predicted"/>
<organism evidence="3 4">
    <name type="scientific">Actinacidiphila cocklensis</name>
    <dbReference type="NCBI Taxonomy" id="887465"/>
    <lineage>
        <taxon>Bacteria</taxon>
        <taxon>Bacillati</taxon>
        <taxon>Actinomycetota</taxon>
        <taxon>Actinomycetes</taxon>
        <taxon>Kitasatosporales</taxon>
        <taxon>Streptomycetaceae</taxon>
        <taxon>Actinacidiphila</taxon>
    </lineage>
</organism>
<comment type="caution">
    <text evidence="3">The sequence shown here is derived from an EMBL/GenBank/DDBJ whole genome shotgun (WGS) entry which is preliminary data.</text>
</comment>
<dbReference type="Gene3D" id="3.30.750.24">
    <property type="entry name" value="STAS domain"/>
    <property type="match status" value="1"/>
</dbReference>
<dbReference type="CDD" id="cd07043">
    <property type="entry name" value="STAS_anti-anti-sigma_factors"/>
    <property type="match status" value="1"/>
</dbReference>
<sequence>MTTPLSLICSNRPDGAVVLAVTGEVDMSNCAELAAAADQALGRGPGSLVVDLSAVGYLDSAGLKELLTRADRIEIVASGVLGPVLTVSGLTELTAVHGLEPPGRLDGDLPTQPYEPPS</sequence>
<evidence type="ECO:0000259" key="2">
    <source>
        <dbReference type="PROSITE" id="PS50801"/>
    </source>
</evidence>
<dbReference type="InterPro" id="IPR036513">
    <property type="entry name" value="STAS_dom_sf"/>
</dbReference>
<dbReference type="PROSITE" id="PS50801">
    <property type="entry name" value="STAS"/>
    <property type="match status" value="1"/>
</dbReference>
<dbReference type="Pfam" id="PF13466">
    <property type="entry name" value="STAS_2"/>
    <property type="match status" value="1"/>
</dbReference>
<dbReference type="InterPro" id="IPR058548">
    <property type="entry name" value="MlaB-like_STAS"/>
</dbReference>
<feature type="domain" description="STAS" evidence="2">
    <location>
        <begin position="14"/>
        <end position="96"/>
    </location>
</feature>
<keyword evidence="4" id="KW-1185">Reference proteome</keyword>
<evidence type="ECO:0000313" key="4">
    <source>
        <dbReference type="Proteomes" id="UP001152519"/>
    </source>
</evidence>
<gene>
    <name evidence="3" type="ORF">SCOCK_80050</name>
</gene>
<evidence type="ECO:0000313" key="3">
    <source>
        <dbReference type="EMBL" id="CAG6398895.1"/>
    </source>
</evidence>
<dbReference type="EMBL" id="CAJSLV010000114">
    <property type="protein sequence ID" value="CAG6398895.1"/>
    <property type="molecule type" value="Genomic_DNA"/>
</dbReference>
<dbReference type="InterPro" id="IPR002645">
    <property type="entry name" value="STAS_dom"/>
</dbReference>
<name>A0A9W4DWG7_9ACTN</name>
<reference evidence="3" key="1">
    <citation type="submission" date="2021-05" db="EMBL/GenBank/DDBJ databases">
        <authorList>
            <person name="Arsene-Ploetze F."/>
        </authorList>
    </citation>
    <scope>NUCLEOTIDE SEQUENCE</scope>
    <source>
        <strain evidence="3">DSM 42138</strain>
    </source>
</reference>
<dbReference type="SUPFAM" id="SSF52091">
    <property type="entry name" value="SpoIIaa-like"/>
    <property type="match status" value="1"/>
</dbReference>
<protein>
    <submittedName>
        <fullName evidence="3">Anti-anti-sigma factor</fullName>
    </submittedName>
</protein>
<dbReference type="RefSeq" id="WP_251500874.1">
    <property type="nucleotide sequence ID" value="NZ_CAJSLV010000114.1"/>
</dbReference>
<dbReference type="AlphaFoldDB" id="A0A9W4DWG7"/>
<dbReference type="Proteomes" id="UP001152519">
    <property type="component" value="Unassembled WGS sequence"/>
</dbReference>
<evidence type="ECO:0000256" key="1">
    <source>
        <dbReference type="SAM" id="MobiDB-lite"/>
    </source>
</evidence>